<evidence type="ECO:0000313" key="13">
    <source>
        <dbReference type="Proteomes" id="UP000072867"/>
    </source>
</evidence>
<dbReference type="PROSITE" id="PS00855">
    <property type="entry name" value="SPASE_II"/>
    <property type="match status" value="1"/>
</dbReference>
<dbReference type="UniPathway" id="UPA00665"/>
<dbReference type="AlphaFoldDB" id="A0A147HRY8"/>
<keyword evidence="5 9" id="KW-0064">Aspartyl protease</keyword>
<feature type="transmembrane region" description="Helical" evidence="9">
    <location>
        <begin position="66"/>
        <end position="86"/>
    </location>
</feature>
<evidence type="ECO:0000256" key="10">
    <source>
        <dbReference type="RuleBase" id="RU000594"/>
    </source>
</evidence>
<comment type="caution">
    <text evidence="12">The sequence shown here is derived from an EMBL/GenBank/DDBJ whole genome shotgun (WGS) entry which is preliminary data.</text>
</comment>
<reference evidence="12 13" key="1">
    <citation type="journal article" date="2016" name="Front. Microbiol.">
        <title>Genomic Resource of Rice Seed Associated Bacteria.</title>
        <authorList>
            <person name="Midha S."/>
            <person name="Bansal K."/>
            <person name="Sharma S."/>
            <person name="Kumar N."/>
            <person name="Patil P.P."/>
            <person name="Chaudhry V."/>
            <person name="Patil P.B."/>
        </authorList>
    </citation>
    <scope>NUCLEOTIDE SEQUENCE [LARGE SCALE GENOMIC DNA]</scope>
    <source>
        <strain evidence="12 13">NS319</strain>
    </source>
</reference>
<evidence type="ECO:0000256" key="9">
    <source>
        <dbReference type="HAMAP-Rule" id="MF_00161"/>
    </source>
</evidence>
<proteinExistence type="inferred from homology"/>
<comment type="subcellular location">
    <subcellularLocation>
        <location evidence="9">Cell membrane</location>
        <topology evidence="9">Multi-pass membrane protein</topology>
    </subcellularLocation>
</comment>
<dbReference type="Proteomes" id="UP000072867">
    <property type="component" value="Unassembled WGS sequence"/>
</dbReference>
<evidence type="ECO:0000256" key="5">
    <source>
        <dbReference type="ARBA" id="ARBA00022750"/>
    </source>
</evidence>
<accession>A0A147HRY8</accession>
<evidence type="ECO:0000313" key="12">
    <source>
        <dbReference type="EMBL" id="KTT65981.1"/>
    </source>
</evidence>
<evidence type="ECO:0000256" key="11">
    <source>
        <dbReference type="RuleBase" id="RU004181"/>
    </source>
</evidence>
<evidence type="ECO:0000256" key="4">
    <source>
        <dbReference type="ARBA" id="ARBA00022692"/>
    </source>
</evidence>
<comment type="pathway">
    <text evidence="9">Protein modification; lipoprotein biosynthesis (signal peptide cleavage).</text>
</comment>
<dbReference type="GO" id="GO:0005886">
    <property type="term" value="C:plasma membrane"/>
    <property type="evidence" value="ECO:0007669"/>
    <property type="project" value="UniProtKB-SubCell"/>
</dbReference>
<dbReference type="GO" id="GO:0004190">
    <property type="term" value="F:aspartic-type endopeptidase activity"/>
    <property type="evidence" value="ECO:0007669"/>
    <property type="project" value="UniProtKB-UniRule"/>
</dbReference>
<evidence type="ECO:0000256" key="2">
    <source>
        <dbReference type="ARBA" id="ARBA00022475"/>
    </source>
</evidence>
<keyword evidence="4 9" id="KW-0812">Transmembrane</keyword>
<evidence type="ECO:0000256" key="1">
    <source>
        <dbReference type="ARBA" id="ARBA00006139"/>
    </source>
</evidence>
<keyword evidence="8 9" id="KW-0472">Membrane</keyword>
<comment type="caution">
    <text evidence="9">Lacks conserved residue(s) required for the propagation of feature annotation.</text>
</comment>
<evidence type="ECO:0000256" key="8">
    <source>
        <dbReference type="ARBA" id="ARBA00023136"/>
    </source>
</evidence>
<evidence type="ECO:0000256" key="7">
    <source>
        <dbReference type="ARBA" id="ARBA00022989"/>
    </source>
</evidence>
<keyword evidence="6 9" id="KW-0378">Hydrolase</keyword>
<dbReference type="InterPro" id="IPR001872">
    <property type="entry name" value="Peptidase_A8"/>
</dbReference>
<feature type="active site" evidence="9">
    <location>
        <position position="148"/>
    </location>
</feature>
<dbReference type="EMBL" id="LDTD01000177">
    <property type="protein sequence ID" value="KTT65981.1"/>
    <property type="molecule type" value="Genomic_DNA"/>
</dbReference>
<dbReference type="GO" id="GO:0006508">
    <property type="term" value="P:proteolysis"/>
    <property type="evidence" value="ECO:0007669"/>
    <property type="project" value="UniProtKB-KW"/>
</dbReference>
<dbReference type="PATRIC" id="fig|33051.3.peg.1166"/>
<comment type="function">
    <text evidence="9 10">This protein specifically catalyzes the removal of signal peptides from prolipoproteins.</text>
</comment>
<gene>
    <name evidence="9" type="primary">lspA</name>
    <name evidence="12" type="ORF">NS319_17915</name>
</gene>
<dbReference type="PRINTS" id="PR00781">
    <property type="entry name" value="LIPOSIGPTASE"/>
</dbReference>
<organism evidence="12 13">
    <name type="scientific">Sphingomonas sanguinis</name>
    <dbReference type="NCBI Taxonomy" id="33051"/>
    <lineage>
        <taxon>Bacteria</taxon>
        <taxon>Pseudomonadati</taxon>
        <taxon>Pseudomonadota</taxon>
        <taxon>Alphaproteobacteria</taxon>
        <taxon>Sphingomonadales</taxon>
        <taxon>Sphingomonadaceae</taxon>
        <taxon>Sphingomonas</taxon>
    </lineage>
</organism>
<evidence type="ECO:0000256" key="3">
    <source>
        <dbReference type="ARBA" id="ARBA00022670"/>
    </source>
</evidence>
<dbReference type="Pfam" id="PF01252">
    <property type="entry name" value="Peptidase_A8"/>
    <property type="match status" value="1"/>
</dbReference>
<evidence type="ECO:0000256" key="6">
    <source>
        <dbReference type="ARBA" id="ARBA00022801"/>
    </source>
</evidence>
<name>A0A147HRY8_9SPHN</name>
<comment type="similarity">
    <text evidence="1 9 11">Belongs to the peptidase A8 family.</text>
</comment>
<dbReference type="PANTHER" id="PTHR33695:SF1">
    <property type="entry name" value="LIPOPROTEIN SIGNAL PEPTIDASE"/>
    <property type="match status" value="1"/>
</dbReference>
<protein>
    <recommendedName>
        <fullName evidence="9">Lipoprotein signal peptidase</fullName>
        <ecNumber evidence="9">3.4.23.36</ecNumber>
    </recommendedName>
    <alternativeName>
        <fullName evidence="9">Prolipoprotein signal peptidase</fullName>
    </alternativeName>
    <alternativeName>
        <fullName evidence="9">Signal peptidase II</fullName>
        <shortName evidence="9">SPase II</shortName>
    </alternativeName>
</protein>
<keyword evidence="7 9" id="KW-1133">Transmembrane helix</keyword>
<feature type="active site" evidence="9">
    <location>
        <position position="120"/>
    </location>
</feature>
<dbReference type="STRING" id="33051.SB4_17010"/>
<dbReference type="RefSeq" id="WP_058734811.1">
    <property type="nucleotide sequence ID" value="NZ_LDTD01000177.1"/>
</dbReference>
<sequence length="177" mass="19134">MANLPKRGLMTALALFLVDQIIKWAVTGPMGLRALGDAREVLPIFDLRFVPNYGISLGLLTADSNISRWALVAMTGAIALAVGFWMTRERNPVDQVALGCVLGGALGNIIDRVRFGYVVDFADLHFYVDIPGVYVGIVRPFLVFNVADAAITIGVLVLLARALLVRDRPAPVEKSNA</sequence>
<feature type="transmembrane region" description="Helical" evidence="9">
    <location>
        <begin position="141"/>
        <end position="164"/>
    </location>
</feature>
<dbReference type="PANTHER" id="PTHR33695">
    <property type="entry name" value="LIPOPROTEIN SIGNAL PEPTIDASE"/>
    <property type="match status" value="1"/>
</dbReference>
<keyword evidence="2 9" id="KW-1003">Cell membrane</keyword>
<keyword evidence="3 9" id="KW-0645">Protease</keyword>
<comment type="catalytic activity">
    <reaction evidence="9 10">
        <text>Release of signal peptides from bacterial membrane prolipoproteins. Hydrolyzes -Xaa-Yaa-Zaa-|-(S,diacylglyceryl)Cys-, in which Xaa is hydrophobic (preferably Leu), and Yaa (Ala or Ser) and Zaa (Gly or Ala) have small, neutral side chains.</text>
        <dbReference type="EC" id="3.4.23.36"/>
    </reaction>
</comment>
<dbReference type="EC" id="3.4.23.36" evidence="9"/>
<dbReference type="HAMAP" id="MF_00161">
    <property type="entry name" value="LspA"/>
    <property type="match status" value="1"/>
</dbReference>
<dbReference type="NCBIfam" id="TIGR00077">
    <property type="entry name" value="lspA"/>
    <property type="match status" value="1"/>
</dbReference>